<name>A0A6J1Q491_9HYME</name>
<dbReference type="RefSeq" id="XP_024876999.1">
    <property type="nucleotide sequence ID" value="XM_025021231.1"/>
</dbReference>
<dbReference type="Gene3D" id="3.30.420.10">
    <property type="entry name" value="Ribonuclease H-like superfamily/Ribonuclease H"/>
    <property type="match status" value="1"/>
</dbReference>
<dbReference type="InterPro" id="IPR001584">
    <property type="entry name" value="Integrase_cat-core"/>
</dbReference>
<dbReference type="GO" id="GO:0015074">
    <property type="term" value="P:DNA integration"/>
    <property type="evidence" value="ECO:0007669"/>
    <property type="project" value="InterPro"/>
</dbReference>
<feature type="domain" description="Integrase catalytic" evidence="1">
    <location>
        <begin position="139"/>
        <end position="335"/>
    </location>
</feature>
<evidence type="ECO:0000259" key="1">
    <source>
        <dbReference type="PROSITE" id="PS50994"/>
    </source>
</evidence>
<dbReference type="InterPro" id="IPR012337">
    <property type="entry name" value="RNaseH-like_sf"/>
</dbReference>
<dbReference type="SUPFAM" id="SSF53098">
    <property type="entry name" value="Ribonuclease H-like"/>
    <property type="match status" value="1"/>
</dbReference>
<dbReference type="OrthoDB" id="7553694at2759"/>
<organism evidence="2 3">
    <name type="scientific">Temnothorax curvispinosus</name>
    <dbReference type="NCBI Taxonomy" id="300111"/>
    <lineage>
        <taxon>Eukaryota</taxon>
        <taxon>Metazoa</taxon>
        <taxon>Ecdysozoa</taxon>
        <taxon>Arthropoda</taxon>
        <taxon>Hexapoda</taxon>
        <taxon>Insecta</taxon>
        <taxon>Pterygota</taxon>
        <taxon>Neoptera</taxon>
        <taxon>Endopterygota</taxon>
        <taxon>Hymenoptera</taxon>
        <taxon>Apocrita</taxon>
        <taxon>Aculeata</taxon>
        <taxon>Formicoidea</taxon>
        <taxon>Formicidae</taxon>
        <taxon>Myrmicinae</taxon>
        <taxon>Temnothorax</taxon>
    </lineage>
</organism>
<dbReference type="PROSITE" id="PS50994">
    <property type="entry name" value="INTEGRASE"/>
    <property type="match status" value="1"/>
</dbReference>
<dbReference type="Pfam" id="PF17921">
    <property type="entry name" value="Integrase_H2C2"/>
    <property type="match status" value="1"/>
</dbReference>
<gene>
    <name evidence="3" type="primary">LOC112457916</name>
</gene>
<dbReference type="GO" id="GO:0003676">
    <property type="term" value="F:nucleic acid binding"/>
    <property type="evidence" value="ECO:0007669"/>
    <property type="project" value="InterPro"/>
</dbReference>
<proteinExistence type="predicted"/>
<dbReference type="AlphaFoldDB" id="A0A6J1Q491"/>
<dbReference type="PANTHER" id="PTHR47331">
    <property type="entry name" value="PHD-TYPE DOMAIN-CONTAINING PROTEIN"/>
    <property type="match status" value="1"/>
</dbReference>
<accession>A0A6J1Q491</accession>
<evidence type="ECO:0000313" key="2">
    <source>
        <dbReference type="Proteomes" id="UP000504618"/>
    </source>
</evidence>
<sequence>MAHYGLVRHVQATKFADEIKDIRENRKLRASSKILQLLPFLDKKGVLRVGGRLQYSSWPFNRRHPIILPSGDRFSKLLFERKHRRLLHTGQQLLLSSIKERYWPLRGRNLARQVCHECMRCARINPRKIFQVMGPLPSSRVRPSRAFTITGVDFASPITTLVNKGRGRKTNKSYIALFVCFATKAIHLEATSKLTTAAFLATLRRFIGRRGRLQKLYSDNATNFVGTNRELKEVYQFAQAQAKGRIGEVLSNENIEWKFIPPSLPHMGGLWEAGVKAYKHHLKRIMGSALFIFEELSTILIQIEACLNSRPLSPLSSDPTDLQPFTPAHFLMGDTMTGLPDTDVTDI</sequence>
<keyword evidence="2" id="KW-1185">Reference proteome</keyword>
<protein>
    <submittedName>
        <fullName evidence="3">Uncharacterized protein LOC112457916</fullName>
    </submittedName>
</protein>
<reference evidence="3" key="1">
    <citation type="submission" date="2025-08" db="UniProtKB">
        <authorList>
            <consortium name="RefSeq"/>
        </authorList>
    </citation>
    <scope>IDENTIFICATION</scope>
    <source>
        <tissue evidence="3">Whole body</tissue>
    </source>
</reference>
<dbReference type="Proteomes" id="UP000504618">
    <property type="component" value="Unplaced"/>
</dbReference>
<dbReference type="InterPro" id="IPR041588">
    <property type="entry name" value="Integrase_H2C2"/>
</dbReference>
<dbReference type="InterPro" id="IPR036397">
    <property type="entry name" value="RNaseH_sf"/>
</dbReference>
<dbReference type="GeneID" id="112457916"/>
<evidence type="ECO:0000313" key="3">
    <source>
        <dbReference type="RefSeq" id="XP_024876999.1"/>
    </source>
</evidence>